<evidence type="ECO:0000256" key="1">
    <source>
        <dbReference type="SAM" id="MobiDB-lite"/>
    </source>
</evidence>
<evidence type="ECO:0008006" key="4">
    <source>
        <dbReference type="Google" id="ProtNLM"/>
    </source>
</evidence>
<protein>
    <recommendedName>
        <fullName evidence="4">Phage protein</fullName>
    </recommendedName>
</protein>
<keyword evidence="3" id="KW-1185">Reference proteome</keyword>
<dbReference type="RefSeq" id="WP_108145014.1">
    <property type="nucleotide sequence ID" value="NZ_JARPYR010000037.1"/>
</dbReference>
<proteinExistence type="predicted"/>
<gene>
    <name evidence="2" type="ORF">P7D39_12790</name>
</gene>
<dbReference type="Proteomes" id="UP001256547">
    <property type="component" value="Unassembled WGS sequence"/>
</dbReference>
<organism evidence="2 3">
    <name type="scientific">Enterococcus dongliensis</name>
    <dbReference type="NCBI Taxonomy" id="2559925"/>
    <lineage>
        <taxon>Bacteria</taxon>
        <taxon>Bacillati</taxon>
        <taxon>Bacillota</taxon>
        <taxon>Bacilli</taxon>
        <taxon>Lactobacillales</taxon>
        <taxon>Enterococcaceae</taxon>
        <taxon>Enterococcus</taxon>
    </lineage>
</organism>
<evidence type="ECO:0000313" key="2">
    <source>
        <dbReference type="EMBL" id="MDT2597876.1"/>
    </source>
</evidence>
<comment type="caution">
    <text evidence="2">The sequence shown here is derived from an EMBL/GenBank/DDBJ whole genome shotgun (WGS) entry which is preliminary data.</text>
</comment>
<sequence length="74" mass="8354">MEDIKKKITSLLNAAGVTGEHDLEIISDNLILIQTDQGTFKYTDKLYKQTKPHSGRWKDLSTGNSHRGLLNVKK</sequence>
<accession>A0ABU3ET80</accession>
<evidence type="ECO:0000313" key="3">
    <source>
        <dbReference type="Proteomes" id="UP001256547"/>
    </source>
</evidence>
<dbReference type="EMBL" id="JARPYR010000037">
    <property type="protein sequence ID" value="MDT2597876.1"/>
    <property type="molecule type" value="Genomic_DNA"/>
</dbReference>
<reference evidence="2 3" key="1">
    <citation type="submission" date="2023-03" db="EMBL/GenBank/DDBJ databases">
        <authorList>
            <person name="Shen W."/>
            <person name="Cai J."/>
        </authorList>
    </citation>
    <scope>NUCLEOTIDE SEQUENCE [LARGE SCALE GENOMIC DNA]</scope>
    <source>
        <strain evidence="2 3">P72-2</strain>
    </source>
</reference>
<feature type="region of interest" description="Disordered" evidence="1">
    <location>
        <begin position="52"/>
        <end position="74"/>
    </location>
</feature>
<name>A0ABU3ET80_9ENTE</name>